<keyword evidence="9" id="KW-0444">Lipid biosynthesis</keyword>
<name>A0A386PKA4_9SPIR</name>
<comment type="domain">
    <text evidence="9">The HXXXXD motif is essential for acyltransferase activity and may constitute the binding site for the phosphate moiety of the glycerol-3-phosphate.</text>
</comment>
<evidence type="ECO:0000313" key="12">
    <source>
        <dbReference type="EMBL" id="AYE35938.1"/>
    </source>
</evidence>
<dbReference type="Proteomes" id="UP000275571">
    <property type="component" value="Chromosome"/>
</dbReference>
<dbReference type="KEGG" id="btur:DB313_00200"/>
<accession>A0A386PKA4</accession>
<dbReference type="GO" id="GO:0003841">
    <property type="term" value="F:1-acylglycerol-3-phosphate O-acyltransferase activity"/>
    <property type="evidence" value="ECO:0007669"/>
    <property type="project" value="UniProtKB-UniRule"/>
</dbReference>
<feature type="transmembrane region" description="Helical" evidence="10">
    <location>
        <begin position="109"/>
        <end position="127"/>
    </location>
</feature>
<dbReference type="RefSeq" id="WP_120103858.1">
    <property type="nucleotide sequence ID" value="NZ_CP028884.1"/>
</dbReference>
<evidence type="ECO:0000256" key="5">
    <source>
        <dbReference type="ARBA" id="ARBA00013211"/>
    </source>
</evidence>
<evidence type="ECO:0000256" key="7">
    <source>
        <dbReference type="ARBA" id="ARBA00022679"/>
    </source>
</evidence>
<dbReference type="Pfam" id="PF01553">
    <property type="entry name" value="Acyltransferase"/>
    <property type="match status" value="1"/>
</dbReference>
<evidence type="ECO:0000259" key="11">
    <source>
        <dbReference type="SMART" id="SM00563"/>
    </source>
</evidence>
<dbReference type="GO" id="GO:0016020">
    <property type="term" value="C:membrane"/>
    <property type="evidence" value="ECO:0007669"/>
    <property type="project" value="InterPro"/>
</dbReference>
<keyword evidence="8 9" id="KW-0012">Acyltransferase</keyword>
<feature type="transmembrane region" description="Helical" evidence="10">
    <location>
        <begin position="42"/>
        <end position="64"/>
    </location>
</feature>
<keyword evidence="10" id="KW-1133">Transmembrane helix</keyword>
<evidence type="ECO:0000256" key="3">
    <source>
        <dbReference type="ARBA" id="ARBA00005189"/>
    </source>
</evidence>
<keyword evidence="9" id="KW-1208">Phospholipid metabolism</keyword>
<dbReference type="AlphaFoldDB" id="A0A386PKA4"/>
<evidence type="ECO:0000256" key="10">
    <source>
        <dbReference type="SAM" id="Phobius"/>
    </source>
</evidence>
<organism evidence="12 13">
    <name type="scientific">Borrelia turcica IST7</name>
    <dbReference type="NCBI Taxonomy" id="1104446"/>
    <lineage>
        <taxon>Bacteria</taxon>
        <taxon>Pseudomonadati</taxon>
        <taxon>Spirochaetota</taxon>
        <taxon>Spirochaetia</taxon>
        <taxon>Spirochaetales</taxon>
        <taxon>Borreliaceae</taxon>
        <taxon>Borrelia</taxon>
    </lineage>
</organism>
<evidence type="ECO:0000256" key="6">
    <source>
        <dbReference type="ARBA" id="ARBA00016139"/>
    </source>
</evidence>
<proteinExistence type="inferred from homology"/>
<keyword evidence="10" id="KW-0472">Membrane</keyword>
<keyword evidence="9" id="KW-0594">Phospholipid biosynthesis</keyword>
<sequence>MRVLRNIVTYINVLFFFLVFTVLFPVYLIFKIFKFESYFVKFSFILMRFGINISLWLADVKVVVTRDNDACLSGKGSVVIMGNHVGAMDPIFLIYIFMQPFAVVAKRSLFNIPFLNLILISIGAIPVNRSSIKSSANAQRRALEVIKEGRLIGIFPEGTRSRDGEVGKFKRGAMNLALRTNSSIIPVTLLNTHKVFIKNFIFNSGLSVYVHVHSLIDVSILKNDEKENLHVIVRDKIVKKLEKMKMQYSIDRDLNEDK</sequence>
<gene>
    <name evidence="12" type="ORF">DB313_00200</name>
</gene>
<evidence type="ECO:0000256" key="9">
    <source>
        <dbReference type="RuleBase" id="RU361267"/>
    </source>
</evidence>
<keyword evidence="9" id="KW-0443">Lipid metabolism</keyword>
<dbReference type="EMBL" id="CP028884">
    <property type="protein sequence ID" value="AYE35938.1"/>
    <property type="molecule type" value="Genomic_DNA"/>
</dbReference>
<dbReference type="NCBIfam" id="TIGR00530">
    <property type="entry name" value="AGP_acyltrn"/>
    <property type="match status" value="1"/>
</dbReference>
<evidence type="ECO:0000256" key="1">
    <source>
        <dbReference type="ARBA" id="ARBA00001141"/>
    </source>
</evidence>
<dbReference type="InterPro" id="IPR004552">
    <property type="entry name" value="AGP_acyltrans"/>
</dbReference>
<comment type="catalytic activity">
    <reaction evidence="1 9">
        <text>a 1-acyl-sn-glycero-3-phosphate + an acyl-CoA = a 1,2-diacyl-sn-glycero-3-phosphate + CoA</text>
        <dbReference type="Rhea" id="RHEA:19709"/>
        <dbReference type="ChEBI" id="CHEBI:57287"/>
        <dbReference type="ChEBI" id="CHEBI:57970"/>
        <dbReference type="ChEBI" id="CHEBI:58342"/>
        <dbReference type="ChEBI" id="CHEBI:58608"/>
        <dbReference type="EC" id="2.3.1.51"/>
    </reaction>
</comment>
<protein>
    <recommendedName>
        <fullName evidence="6 9">1-acyl-sn-glycerol-3-phosphate acyltransferase</fullName>
        <ecNumber evidence="5 9">2.3.1.51</ecNumber>
    </recommendedName>
</protein>
<feature type="transmembrane region" description="Helical" evidence="10">
    <location>
        <begin position="76"/>
        <end position="97"/>
    </location>
</feature>
<dbReference type="GO" id="GO:0006654">
    <property type="term" value="P:phosphatidic acid biosynthetic process"/>
    <property type="evidence" value="ECO:0007669"/>
    <property type="project" value="TreeGrafter"/>
</dbReference>
<evidence type="ECO:0000256" key="4">
    <source>
        <dbReference type="ARBA" id="ARBA00008655"/>
    </source>
</evidence>
<keyword evidence="10" id="KW-0812">Transmembrane</keyword>
<evidence type="ECO:0000256" key="8">
    <source>
        <dbReference type="ARBA" id="ARBA00023315"/>
    </source>
</evidence>
<comment type="pathway">
    <text evidence="3">Lipid metabolism.</text>
</comment>
<dbReference type="InterPro" id="IPR002123">
    <property type="entry name" value="Plipid/glycerol_acylTrfase"/>
</dbReference>
<comment type="pathway">
    <text evidence="2">Phospholipid metabolism; CDP-diacylglycerol biosynthesis; CDP-diacylglycerol from sn-glycerol 3-phosphate: step 2/3.</text>
</comment>
<feature type="transmembrane region" description="Helical" evidence="10">
    <location>
        <begin position="7"/>
        <end position="30"/>
    </location>
</feature>
<evidence type="ECO:0000256" key="2">
    <source>
        <dbReference type="ARBA" id="ARBA00004728"/>
    </source>
</evidence>
<dbReference type="PANTHER" id="PTHR10434:SF11">
    <property type="entry name" value="1-ACYL-SN-GLYCEROL-3-PHOSPHATE ACYLTRANSFERASE"/>
    <property type="match status" value="1"/>
</dbReference>
<dbReference type="PANTHER" id="PTHR10434">
    <property type="entry name" value="1-ACYL-SN-GLYCEROL-3-PHOSPHATE ACYLTRANSFERASE"/>
    <property type="match status" value="1"/>
</dbReference>
<evidence type="ECO:0000313" key="13">
    <source>
        <dbReference type="Proteomes" id="UP000275571"/>
    </source>
</evidence>
<keyword evidence="13" id="KW-1185">Reference proteome</keyword>
<reference evidence="12 13" key="1">
    <citation type="journal article" date="2018" name="Infect. Genet. Evol.">
        <title>Genome-wide analysis of Borrelia turcica and 'Candidatus Borrelia tachyglossi' shows relapsing fever-like genomes with unique genomic links to Lyme disease Borrelia.</title>
        <authorList>
            <person name="Gofton A.W."/>
            <person name="Margos G."/>
            <person name="Fingerle V."/>
            <person name="Hepner S."/>
            <person name="Loh S.M."/>
            <person name="Ryan U."/>
            <person name="Irwin P."/>
            <person name="Oskam C.L."/>
        </authorList>
    </citation>
    <scope>NUCLEOTIDE SEQUENCE [LARGE SCALE GENOMIC DNA]</scope>
    <source>
        <strain evidence="12 13">IST7</strain>
    </source>
</reference>
<dbReference type="EC" id="2.3.1.51" evidence="5 9"/>
<dbReference type="SMART" id="SM00563">
    <property type="entry name" value="PlsC"/>
    <property type="match status" value="1"/>
</dbReference>
<dbReference type="CDD" id="cd07989">
    <property type="entry name" value="LPLAT_AGPAT-like"/>
    <property type="match status" value="1"/>
</dbReference>
<keyword evidence="7 9" id="KW-0808">Transferase</keyword>
<dbReference type="SUPFAM" id="SSF69593">
    <property type="entry name" value="Glycerol-3-phosphate (1)-acyltransferase"/>
    <property type="match status" value="1"/>
</dbReference>
<comment type="similarity">
    <text evidence="4 9">Belongs to the 1-acyl-sn-glycerol-3-phosphate acyltransferase family.</text>
</comment>
<feature type="domain" description="Phospholipid/glycerol acyltransferase" evidence="11">
    <location>
        <begin position="78"/>
        <end position="192"/>
    </location>
</feature>
<dbReference type="OrthoDB" id="9803035at2"/>